<keyword evidence="2" id="KW-0472">Membrane</keyword>
<organism evidence="4 5">
    <name type="scientific">Cellulomonas bogoriensis 69B4 = DSM 16987</name>
    <dbReference type="NCBI Taxonomy" id="1386082"/>
    <lineage>
        <taxon>Bacteria</taxon>
        <taxon>Bacillati</taxon>
        <taxon>Actinomycetota</taxon>
        <taxon>Actinomycetes</taxon>
        <taxon>Micrococcales</taxon>
        <taxon>Cellulomonadaceae</taxon>
        <taxon>Cellulomonas</taxon>
    </lineage>
</organism>
<dbReference type="SUPFAM" id="SSF52833">
    <property type="entry name" value="Thioredoxin-like"/>
    <property type="match status" value="1"/>
</dbReference>
<comment type="caution">
    <text evidence="4">The sequence shown here is derived from an EMBL/GenBank/DDBJ whole genome shotgun (WGS) entry which is preliminary data.</text>
</comment>
<feature type="transmembrane region" description="Helical" evidence="2">
    <location>
        <begin position="392"/>
        <end position="414"/>
    </location>
</feature>
<dbReference type="Proteomes" id="UP000054314">
    <property type="component" value="Unassembled WGS sequence"/>
</dbReference>
<feature type="signal peptide" evidence="3">
    <location>
        <begin position="1"/>
        <end position="33"/>
    </location>
</feature>
<keyword evidence="3" id="KW-0732">Signal</keyword>
<feature type="transmembrane region" description="Helical" evidence="2">
    <location>
        <begin position="225"/>
        <end position="247"/>
    </location>
</feature>
<name>A0A0A0BYG1_9CELL</name>
<feature type="transmembrane region" description="Helical" evidence="2">
    <location>
        <begin position="311"/>
        <end position="338"/>
    </location>
</feature>
<evidence type="ECO:0008006" key="6">
    <source>
        <dbReference type="Google" id="ProtNLM"/>
    </source>
</evidence>
<dbReference type="Gene3D" id="3.40.30.10">
    <property type="entry name" value="Glutaredoxin"/>
    <property type="match status" value="1"/>
</dbReference>
<proteinExistence type="predicted"/>
<dbReference type="EMBL" id="AXCZ01000043">
    <property type="protein sequence ID" value="KGM13438.1"/>
    <property type="molecule type" value="Genomic_DNA"/>
</dbReference>
<keyword evidence="2" id="KW-1133">Transmembrane helix</keyword>
<feature type="region of interest" description="Disordered" evidence="1">
    <location>
        <begin position="449"/>
        <end position="494"/>
    </location>
</feature>
<dbReference type="InterPro" id="IPR036249">
    <property type="entry name" value="Thioredoxin-like_sf"/>
</dbReference>
<evidence type="ECO:0000313" key="4">
    <source>
        <dbReference type="EMBL" id="KGM13438.1"/>
    </source>
</evidence>
<evidence type="ECO:0000256" key="3">
    <source>
        <dbReference type="SAM" id="SignalP"/>
    </source>
</evidence>
<evidence type="ECO:0000256" key="2">
    <source>
        <dbReference type="SAM" id="Phobius"/>
    </source>
</evidence>
<keyword evidence="2" id="KW-0812">Transmembrane</keyword>
<feature type="transmembrane region" description="Helical" evidence="2">
    <location>
        <begin position="188"/>
        <end position="213"/>
    </location>
</feature>
<evidence type="ECO:0000256" key="1">
    <source>
        <dbReference type="SAM" id="MobiDB-lite"/>
    </source>
</evidence>
<reference evidence="4 5" key="1">
    <citation type="submission" date="2013-08" db="EMBL/GenBank/DDBJ databases">
        <title>Genome sequencing of Cellulomonas bogoriensis 69B4.</title>
        <authorList>
            <person name="Chen F."/>
            <person name="Li Y."/>
            <person name="Wang G."/>
        </authorList>
    </citation>
    <scope>NUCLEOTIDE SEQUENCE [LARGE SCALE GENOMIC DNA]</scope>
    <source>
        <strain evidence="4 5">69B4</strain>
    </source>
</reference>
<feature type="transmembrane region" description="Helical" evidence="2">
    <location>
        <begin position="420"/>
        <end position="438"/>
    </location>
</feature>
<keyword evidence="5" id="KW-1185">Reference proteome</keyword>
<sequence length="494" mass="51408">MVVDQWFRRVRSASMVMVVAALLFPLLALPSTAQTVAATVTPQAENSQPAEMTVFWGDGCARCAEQDEWLDANADRYPGLDVVKYEVWNDAANRERFRALGAEMGFDATSVPTTVIDQRVWIGWTDQIARDVEAALDNATNGLPVPAGVYGTPGAGTCTEDDLQCDGDTGASISMPLIGDVNLADQSLLVATLAIGFVDGVNPCSLWVISILLAIVLRTGSRRRVIAVGTTFLLVTAAMYGLFMVGIYSALTIVGFLGAIQVVVALAAGIFGVVSVKDYFAFKKGISFTIADSAKPGIYQRARAAAAHRSLIPALAATAALGVAVSLLELPCTAGFPVLWAGLLQANGVGLAEAGGLYVAYMVPYLLDEMIVFGVAVVTMRATKMQEKHGQVLKLVAGTTMLALAGAIVVDPAIMENPVLALALFTGAILAAVLIHLVTTQVRTARAAARASGDLQDPGDDGGAGGSGHCPDLTDPSGGDADAVDVRDAAVPGR</sequence>
<accession>A0A0A0BYG1</accession>
<feature type="chain" id="PRO_5001960126" description="Thioredoxin domain-containing protein" evidence="3">
    <location>
        <begin position="34"/>
        <end position="494"/>
    </location>
</feature>
<feature type="transmembrane region" description="Helical" evidence="2">
    <location>
        <begin position="358"/>
        <end position="380"/>
    </location>
</feature>
<gene>
    <name evidence="4" type="ORF">N869_14105</name>
</gene>
<dbReference type="AlphaFoldDB" id="A0A0A0BYG1"/>
<feature type="transmembrane region" description="Helical" evidence="2">
    <location>
        <begin position="253"/>
        <end position="274"/>
    </location>
</feature>
<protein>
    <recommendedName>
        <fullName evidence="6">Thioredoxin domain-containing protein</fullName>
    </recommendedName>
</protein>
<evidence type="ECO:0000313" key="5">
    <source>
        <dbReference type="Proteomes" id="UP000054314"/>
    </source>
</evidence>